<gene>
    <name evidence="1" type="ORF">XENOCAPTIV_002398</name>
</gene>
<dbReference type="EMBL" id="JAHRIN010009644">
    <property type="protein sequence ID" value="MEQ2194752.1"/>
    <property type="molecule type" value="Genomic_DNA"/>
</dbReference>
<protein>
    <submittedName>
        <fullName evidence="1">Uncharacterized protein</fullName>
    </submittedName>
</protein>
<evidence type="ECO:0000313" key="2">
    <source>
        <dbReference type="Proteomes" id="UP001434883"/>
    </source>
</evidence>
<comment type="caution">
    <text evidence="1">The sequence shown here is derived from an EMBL/GenBank/DDBJ whole genome shotgun (WGS) entry which is preliminary data.</text>
</comment>
<accession>A0ABV0QH71</accession>
<name>A0ABV0QH71_9TELE</name>
<keyword evidence="2" id="KW-1185">Reference proteome</keyword>
<proteinExistence type="predicted"/>
<reference evidence="1 2" key="1">
    <citation type="submission" date="2021-06" db="EMBL/GenBank/DDBJ databases">
        <authorList>
            <person name="Palmer J.M."/>
        </authorList>
    </citation>
    <scope>NUCLEOTIDE SEQUENCE [LARGE SCALE GENOMIC DNA]</scope>
    <source>
        <strain evidence="1 2">XC_2019</strain>
        <tissue evidence="1">Muscle</tissue>
    </source>
</reference>
<sequence>MNLSSWQQVIDSLSGSSSLAEELEERRGLISTSTSDWLKEISLMCMTSCMAPTCSCSLTGHKEELPANQSICVSLCLLLLICWTRSCRDMSNVSVFSIPDLFSAFRAFHLL</sequence>
<evidence type="ECO:0000313" key="1">
    <source>
        <dbReference type="EMBL" id="MEQ2194752.1"/>
    </source>
</evidence>
<dbReference type="Proteomes" id="UP001434883">
    <property type="component" value="Unassembled WGS sequence"/>
</dbReference>
<organism evidence="1 2">
    <name type="scientific">Xenoophorus captivus</name>
    <dbReference type="NCBI Taxonomy" id="1517983"/>
    <lineage>
        <taxon>Eukaryota</taxon>
        <taxon>Metazoa</taxon>
        <taxon>Chordata</taxon>
        <taxon>Craniata</taxon>
        <taxon>Vertebrata</taxon>
        <taxon>Euteleostomi</taxon>
        <taxon>Actinopterygii</taxon>
        <taxon>Neopterygii</taxon>
        <taxon>Teleostei</taxon>
        <taxon>Neoteleostei</taxon>
        <taxon>Acanthomorphata</taxon>
        <taxon>Ovalentaria</taxon>
        <taxon>Atherinomorphae</taxon>
        <taxon>Cyprinodontiformes</taxon>
        <taxon>Goodeidae</taxon>
        <taxon>Xenoophorus</taxon>
    </lineage>
</organism>